<feature type="compositionally biased region" description="Basic and acidic residues" evidence="1">
    <location>
        <begin position="105"/>
        <end position="123"/>
    </location>
</feature>
<dbReference type="KEGG" id="psoj:PHYSODRAFT_342497"/>
<organism evidence="2 3">
    <name type="scientific">Phytophthora sojae (strain P6497)</name>
    <name type="common">Soybean stem and root rot agent</name>
    <name type="synonym">Phytophthora megasperma f. sp. glycines</name>
    <dbReference type="NCBI Taxonomy" id="1094619"/>
    <lineage>
        <taxon>Eukaryota</taxon>
        <taxon>Sar</taxon>
        <taxon>Stramenopiles</taxon>
        <taxon>Oomycota</taxon>
        <taxon>Peronosporomycetes</taxon>
        <taxon>Peronosporales</taxon>
        <taxon>Peronosporaceae</taxon>
        <taxon>Phytophthora</taxon>
    </lineage>
</organism>
<feature type="region of interest" description="Disordered" evidence="1">
    <location>
        <begin position="196"/>
        <end position="400"/>
    </location>
</feature>
<evidence type="ECO:0000256" key="1">
    <source>
        <dbReference type="SAM" id="MobiDB-lite"/>
    </source>
</evidence>
<keyword evidence="3" id="KW-1185">Reference proteome</keyword>
<feature type="compositionally biased region" description="Low complexity" evidence="1">
    <location>
        <begin position="196"/>
        <end position="207"/>
    </location>
</feature>
<name>G5AGS4_PHYSP</name>
<dbReference type="InParanoid" id="G5AGS4"/>
<feature type="compositionally biased region" description="Low complexity" evidence="1">
    <location>
        <begin position="155"/>
        <end position="164"/>
    </location>
</feature>
<dbReference type="Proteomes" id="UP000002640">
    <property type="component" value="Unassembled WGS sequence"/>
</dbReference>
<sequence length="407" mass="44097">MTAGRPTARWAAVPKGTKDGRLTKGTKHGGLTEGTKNGGWTMGTTYGGGAKCVKGGGENKSATATPSAWRARARRGSKDAQRVVCAWWSLTRCPLAPAGRRARERRQDEEEGSKMEKERRLEQEAADTPALRGTAEPAQGPAVASLTPVPPRQPAAPAAVAAAARRGLSLLSNREGVEDVAKPHLLVERRFLPGAAVPAAEAPGYEPTTQEPETSRQNRDDPYHPSTKATATTEAPEVEEYTTTEAPATENYPSTEAPVNENYPSTEAQRTKTTPPPRPRPTSTTRPPRLRSSNTTPALRRQRPRTTRPPSTEAPVRGDYPTTEAPANENHSSSEAPMRQHYPSTEAPEVSPYQPQTDAPGTRGRLSGESGRNDNGYQRLHVRSADRCGDYSTPESTNKPSWWGWLF</sequence>
<feature type="region of interest" description="Disordered" evidence="1">
    <location>
        <begin position="1"/>
        <end position="39"/>
    </location>
</feature>
<feature type="region of interest" description="Disordered" evidence="1">
    <location>
        <begin position="98"/>
        <end position="164"/>
    </location>
</feature>
<dbReference type="GeneID" id="20648296"/>
<protein>
    <submittedName>
        <fullName evidence="2">Uncharacterized protein</fullName>
    </submittedName>
</protein>
<accession>G5AGS4</accession>
<gene>
    <name evidence="2" type="ORF">PHYSODRAFT_342497</name>
</gene>
<proteinExistence type="predicted"/>
<dbReference type="RefSeq" id="XP_009539275.1">
    <property type="nucleotide sequence ID" value="XM_009540980.1"/>
</dbReference>
<feature type="region of interest" description="Disordered" evidence="1">
    <location>
        <begin position="52"/>
        <end position="76"/>
    </location>
</feature>
<evidence type="ECO:0000313" key="2">
    <source>
        <dbReference type="EMBL" id="EGZ05354.1"/>
    </source>
</evidence>
<evidence type="ECO:0000313" key="3">
    <source>
        <dbReference type="Proteomes" id="UP000002640"/>
    </source>
</evidence>
<feature type="compositionally biased region" description="Basic and acidic residues" evidence="1">
    <location>
        <begin position="213"/>
        <end position="223"/>
    </location>
</feature>
<dbReference type="AlphaFoldDB" id="G5AGS4"/>
<reference evidence="2 3" key="1">
    <citation type="journal article" date="2006" name="Science">
        <title>Phytophthora genome sequences uncover evolutionary origins and mechanisms of pathogenesis.</title>
        <authorList>
            <person name="Tyler B.M."/>
            <person name="Tripathy S."/>
            <person name="Zhang X."/>
            <person name="Dehal P."/>
            <person name="Jiang R.H."/>
            <person name="Aerts A."/>
            <person name="Arredondo F.D."/>
            <person name="Baxter L."/>
            <person name="Bensasson D."/>
            <person name="Beynon J.L."/>
            <person name="Chapman J."/>
            <person name="Damasceno C.M."/>
            <person name="Dorrance A.E."/>
            <person name="Dou D."/>
            <person name="Dickerman A.W."/>
            <person name="Dubchak I.L."/>
            <person name="Garbelotto M."/>
            <person name="Gijzen M."/>
            <person name="Gordon S.G."/>
            <person name="Govers F."/>
            <person name="Grunwald N.J."/>
            <person name="Huang W."/>
            <person name="Ivors K.L."/>
            <person name="Jones R.W."/>
            <person name="Kamoun S."/>
            <person name="Krampis K."/>
            <person name="Lamour K.H."/>
            <person name="Lee M.K."/>
            <person name="McDonald W.H."/>
            <person name="Medina M."/>
            <person name="Meijer H.J."/>
            <person name="Nordberg E.K."/>
            <person name="Maclean D.J."/>
            <person name="Ospina-Giraldo M.D."/>
            <person name="Morris P.F."/>
            <person name="Phuntumart V."/>
            <person name="Putnam N.H."/>
            <person name="Rash S."/>
            <person name="Rose J.K."/>
            <person name="Sakihama Y."/>
            <person name="Salamov A.A."/>
            <person name="Savidor A."/>
            <person name="Scheuring C.F."/>
            <person name="Smith B.M."/>
            <person name="Sobral B.W."/>
            <person name="Terry A."/>
            <person name="Torto-Alalibo T.A."/>
            <person name="Win J."/>
            <person name="Xu Z."/>
            <person name="Zhang H."/>
            <person name="Grigoriev I.V."/>
            <person name="Rokhsar D.S."/>
            <person name="Boore J.L."/>
        </authorList>
    </citation>
    <scope>NUCLEOTIDE SEQUENCE [LARGE SCALE GENOMIC DNA]</scope>
    <source>
        <strain evidence="2 3">P6497</strain>
    </source>
</reference>
<dbReference type="EMBL" id="JH159167">
    <property type="protein sequence ID" value="EGZ05354.1"/>
    <property type="molecule type" value="Genomic_DNA"/>
</dbReference>
<feature type="compositionally biased region" description="Low complexity" evidence="1">
    <location>
        <begin position="281"/>
        <end position="299"/>
    </location>
</feature>